<dbReference type="Pfam" id="PF24878">
    <property type="entry name" value="YkcB_C"/>
    <property type="match status" value="1"/>
</dbReference>
<feature type="transmembrane region" description="Helical" evidence="9">
    <location>
        <begin position="321"/>
        <end position="338"/>
    </location>
</feature>
<evidence type="ECO:0000256" key="9">
    <source>
        <dbReference type="SAM" id="Phobius"/>
    </source>
</evidence>
<evidence type="ECO:0000256" key="7">
    <source>
        <dbReference type="ARBA" id="ARBA00023136"/>
    </source>
</evidence>
<feature type="domain" description="Putative mannosyltransferase YkcA/B-like C-terminal" evidence="11">
    <location>
        <begin position="543"/>
        <end position="620"/>
    </location>
</feature>
<feature type="region of interest" description="Disordered" evidence="8">
    <location>
        <begin position="484"/>
        <end position="524"/>
    </location>
</feature>
<feature type="transmembrane region" description="Helical" evidence="9">
    <location>
        <begin position="404"/>
        <end position="423"/>
    </location>
</feature>
<evidence type="ECO:0000313" key="13">
    <source>
        <dbReference type="Proteomes" id="UP001058860"/>
    </source>
</evidence>
<dbReference type="PANTHER" id="PTHR33908">
    <property type="entry name" value="MANNOSYLTRANSFERASE YKCB-RELATED"/>
    <property type="match status" value="1"/>
</dbReference>
<dbReference type="InterPro" id="IPR050297">
    <property type="entry name" value="LipidA_mod_glycosyltrf_83"/>
</dbReference>
<keyword evidence="7 9" id="KW-0472">Membrane</keyword>
<evidence type="ECO:0000256" key="3">
    <source>
        <dbReference type="ARBA" id="ARBA00022676"/>
    </source>
</evidence>
<comment type="subcellular location">
    <subcellularLocation>
        <location evidence="1">Cell membrane</location>
        <topology evidence="1">Multi-pass membrane protein</topology>
    </subcellularLocation>
</comment>
<keyword evidence="13" id="KW-1185">Reference proteome</keyword>
<evidence type="ECO:0000259" key="11">
    <source>
        <dbReference type="Pfam" id="PF24878"/>
    </source>
</evidence>
<dbReference type="PANTHER" id="PTHR33908:SF3">
    <property type="entry name" value="UNDECAPRENYL PHOSPHATE-ALPHA-4-AMINO-4-DEOXY-L-ARABINOSE ARABINOSYL TRANSFERASE"/>
    <property type="match status" value="1"/>
</dbReference>
<dbReference type="EMBL" id="CP088295">
    <property type="protein sequence ID" value="UUY03238.1"/>
    <property type="molecule type" value="Genomic_DNA"/>
</dbReference>
<evidence type="ECO:0000259" key="10">
    <source>
        <dbReference type="Pfam" id="PF13231"/>
    </source>
</evidence>
<evidence type="ECO:0000256" key="6">
    <source>
        <dbReference type="ARBA" id="ARBA00022989"/>
    </source>
</evidence>
<proteinExistence type="predicted"/>
<accession>A0ABY5PF22</accession>
<feature type="transmembrane region" description="Helical" evidence="9">
    <location>
        <begin position="350"/>
        <end position="368"/>
    </location>
</feature>
<evidence type="ECO:0000256" key="1">
    <source>
        <dbReference type="ARBA" id="ARBA00004651"/>
    </source>
</evidence>
<dbReference type="Proteomes" id="UP001058860">
    <property type="component" value="Chromosome"/>
</dbReference>
<evidence type="ECO:0000256" key="5">
    <source>
        <dbReference type="ARBA" id="ARBA00022692"/>
    </source>
</evidence>
<feature type="transmembrane region" description="Helical" evidence="9">
    <location>
        <begin position="132"/>
        <end position="150"/>
    </location>
</feature>
<dbReference type="InterPro" id="IPR038731">
    <property type="entry name" value="RgtA/B/C-like"/>
</dbReference>
<feature type="transmembrane region" description="Helical" evidence="9">
    <location>
        <begin position="453"/>
        <end position="474"/>
    </location>
</feature>
<evidence type="ECO:0000256" key="4">
    <source>
        <dbReference type="ARBA" id="ARBA00022679"/>
    </source>
</evidence>
<feature type="domain" description="Glycosyltransferase RgtA/B/C/D-like" evidence="10">
    <location>
        <begin position="83"/>
        <end position="246"/>
    </location>
</feature>
<keyword evidence="5 9" id="KW-0812">Transmembrane</keyword>
<evidence type="ECO:0000256" key="2">
    <source>
        <dbReference type="ARBA" id="ARBA00022475"/>
    </source>
</evidence>
<gene>
    <name evidence="12" type="ORF">LRS13_21600</name>
</gene>
<reference evidence="13" key="1">
    <citation type="submission" date="2021-11" db="EMBL/GenBank/DDBJ databases">
        <title>Cultivation dependent microbiological survey of springs from the worlds oldest radium mine currently devoted to the extraction of radon-saturated water.</title>
        <authorList>
            <person name="Kapinusova G."/>
            <person name="Smrhova T."/>
            <person name="Strejcek M."/>
            <person name="Suman J."/>
            <person name="Jani K."/>
            <person name="Pajer P."/>
            <person name="Uhlik O."/>
        </authorList>
    </citation>
    <scope>NUCLEOTIDE SEQUENCE [LARGE SCALE GENOMIC DNA]</scope>
    <source>
        <strain evidence="13">J379</strain>
    </source>
</reference>
<feature type="transmembrane region" description="Helical" evidence="9">
    <location>
        <begin position="182"/>
        <end position="215"/>
    </location>
</feature>
<keyword evidence="4" id="KW-0808">Transferase</keyword>
<keyword evidence="3" id="KW-0328">Glycosyltransferase</keyword>
<feature type="transmembrane region" description="Helical" evidence="9">
    <location>
        <begin position="429"/>
        <end position="446"/>
    </location>
</feature>
<organism evidence="12 13">
    <name type="scientific">Svornostia abyssi</name>
    <dbReference type="NCBI Taxonomy" id="2898438"/>
    <lineage>
        <taxon>Bacteria</taxon>
        <taxon>Bacillati</taxon>
        <taxon>Actinomycetota</taxon>
        <taxon>Thermoleophilia</taxon>
        <taxon>Solirubrobacterales</taxon>
        <taxon>Baekduiaceae</taxon>
        <taxon>Svornostia</taxon>
    </lineage>
</organism>
<feature type="transmembrane region" description="Helical" evidence="9">
    <location>
        <begin position="374"/>
        <end position="397"/>
    </location>
</feature>
<name>A0ABY5PF22_9ACTN</name>
<dbReference type="InterPro" id="IPR056785">
    <property type="entry name" value="YkcA/B-like_C"/>
</dbReference>
<evidence type="ECO:0000313" key="12">
    <source>
        <dbReference type="EMBL" id="UUY03238.1"/>
    </source>
</evidence>
<feature type="compositionally biased region" description="Gly residues" evidence="8">
    <location>
        <begin position="495"/>
        <end position="523"/>
    </location>
</feature>
<keyword evidence="6 9" id="KW-1133">Transmembrane helix</keyword>
<feature type="transmembrane region" description="Helical" evidence="9">
    <location>
        <begin position="104"/>
        <end position="125"/>
    </location>
</feature>
<keyword evidence="2" id="KW-1003">Cell membrane</keyword>
<feature type="transmembrane region" description="Helical" evidence="9">
    <location>
        <begin position="227"/>
        <end position="247"/>
    </location>
</feature>
<sequence>MSTPSVTLPSLPQTGSGARVRALAPPRPELVVLLLVAAVLNLWGLDQNGYANEYYSAAVRSMTESWSNFFFGSFDSAGVMNVDKPPLALWVQAASAKAFGFSSWSILVPQALMGVATVGITYDLVARRFGRLGGTIAGATLALTPIAVAISRHNNPDAMLALCGAAALWFLVKGLEDGRTRWLVLSGVCIGLGFEAKMAAALLLVPAMGAAYLWVAPAGRLTAVKQLAAGGAAMVAVGLAWPVAVWLTPADSRPWVSGTSDNSIWSLIFGYNGLGRLFGQDGGPGGGAGGPGGGGGGGMGGVFGGDTGALRLLNDALAGQAGWLLGFALAGGIAVVVASRLRRTDARTGWIIAVGGASLTMAVAFSRAEGIFHPYYVAQLAAPAAALVGAGAATIAGRGLTMRVAAPLVIAVALAVQLIVIGRYDGLDWATPLIIGGALVAAVALATEIGPRWRAGIVAAFVGILLLAPASWAVQTLGHSTSSTFPAGGPAEQSGGMGGPGGGGRAMGMPPGGGGMGGGGPMGGDASSVSQALAYARANGGGTVAVSSQNSAGQQMVQGDADELVAIGGFSGRESQVSATWLADAVQSGKVRWVLTDGGTSPGMAGDGRVGSTEVMAAVQEACTAVSTADGSTAPSGMYDCQGASEALRGA</sequence>
<protein>
    <submittedName>
        <fullName evidence="12">Glycosyltransferase family 39 protein</fullName>
    </submittedName>
</protein>
<evidence type="ECO:0000256" key="8">
    <source>
        <dbReference type="SAM" id="MobiDB-lite"/>
    </source>
</evidence>
<dbReference type="Pfam" id="PF13231">
    <property type="entry name" value="PMT_2"/>
    <property type="match status" value="1"/>
</dbReference>
<dbReference type="RefSeq" id="WP_353863751.1">
    <property type="nucleotide sequence ID" value="NZ_CP088295.1"/>
</dbReference>